<keyword evidence="2" id="KW-1185">Reference proteome</keyword>
<protein>
    <submittedName>
        <fullName evidence="1">Uncharacterized protein</fullName>
    </submittedName>
</protein>
<organism evidence="1 2">
    <name type="scientific">Dreissena polymorpha</name>
    <name type="common">Zebra mussel</name>
    <name type="synonym">Mytilus polymorpha</name>
    <dbReference type="NCBI Taxonomy" id="45954"/>
    <lineage>
        <taxon>Eukaryota</taxon>
        <taxon>Metazoa</taxon>
        <taxon>Spiralia</taxon>
        <taxon>Lophotrochozoa</taxon>
        <taxon>Mollusca</taxon>
        <taxon>Bivalvia</taxon>
        <taxon>Autobranchia</taxon>
        <taxon>Heteroconchia</taxon>
        <taxon>Euheterodonta</taxon>
        <taxon>Imparidentia</taxon>
        <taxon>Neoheterodontei</taxon>
        <taxon>Myida</taxon>
        <taxon>Dreissenoidea</taxon>
        <taxon>Dreissenidae</taxon>
        <taxon>Dreissena</taxon>
    </lineage>
</organism>
<dbReference type="Proteomes" id="UP000828390">
    <property type="component" value="Unassembled WGS sequence"/>
</dbReference>
<dbReference type="AlphaFoldDB" id="A0A9D4D7L5"/>
<accession>A0A9D4D7L5</accession>
<name>A0A9D4D7L5_DREPO</name>
<comment type="caution">
    <text evidence="1">The sequence shown here is derived from an EMBL/GenBank/DDBJ whole genome shotgun (WGS) entry which is preliminary data.</text>
</comment>
<evidence type="ECO:0000313" key="2">
    <source>
        <dbReference type="Proteomes" id="UP000828390"/>
    </source>
</evidence>
<dbReference type="EMBL" id="JAIWYP010000011">
    <property type="protein sequence ID" value="KAH3739519.1"/>
    <property type="molecule type" value="Genomic_DNA"/>
</dbReference>
<gene>
    <name evidence="1" type="ORF">DPMN_046171</name>
</gene>
<evidence type="ECO:0000313" key="1">
    <source>
        <dbReference type="EMBL" id="KAH3739519.1"/>
    </source>
</evidence>
<sequence length="57" mass="6473">MAQKTFFDAITRDNTESKVQCGDETENAMSDGTILQDEHCDTNTVLINQDETRLQHL</sequence>
<reference evidence="1" key="2">
    <citation type="submission" date="2020-11" db="EMBL/GenBank/DDBJ databases">
        <authorList>
            <person name="McCartney M.A."/>
            <person name="Auch B."/>
            <person name="Kono T."/>
            <person name="Mallez S."/>
            <person name="Becker A."/>
            <person name="Gohl D.M."/>
            <person name="Silverstein K.A.T."/>
            <person name="Koren S."/>
            <person name="Bechman K.B."/>
            <person name="Herman A."/>
            <person name="Abrahante J.E."/>
            <person name="Garbe J."/>
        </authorList>
    </citation>
    <scope>NUCLEOTIDE SEQUENCE</scope>
    <source>
        <strain evidence="1">Duluth1</strain>
        <tissue evidence="1">Whole animal</tissue>
    </source>
</reference>
<reference evidence="1" key="1">
    <citation type="journal article" date="2019" name="bioRxiv">
        <title>The Genome of the Zebra Mussel, Dreissena polymorpha: A Resource for Invasive Species Research.</title>
        <authorList>
            <person name="McCartney M.A."/>
            <person name="Auch B."/>
            <person name="Kono T."/>
            <person name="Mallez S."/>
            <person name="Zhang Y."/>
            <person name="Obille A."/>
            <person name="Becker A."/>
            <person name="Abrahante J.E."/>
            <person name="Garbe J."/>
            <person name="Badalamenti J.P."/>
            <person name="Herman A."/>
            <person name="Mangelson H."/>
            <person name="Liachko I."/>
            <person name="Sullivan S."/>
            <person name="Sone E.D."/>
            <person name="Koren S."/>
            <person name="Silverstein K.A.T."/>
            <person name="Beckman K.B."/>
            <person name="Gohl D.M."/>
        </authorList>
    </citation>
    <scope>NUCLEOTIDE SEQUENCE</scope>
    <source>
        <strain evidence="1">Duluth1</strain>
        <tissue evidence="1">Whole animal</tissue>
    </source>
</reference>
<proteinExistence type="predicted"/>